<organism evidence="4 5">
    <name type="scientific">Powellomyces hirtus</name>
    <dbReference type="NCBI Taxonomy" id="109895"/>
    <lineage>
        <taxon>Eukaryota</taxon>
        <taxon>Fungi</taxon>
        <taxon>Fungi incertae sedis</taxon>
        <taxon>Chytridiomycota</taxon>
        <taxon>Chytridiomycota incertae sedis</taxon>
        <taxon>Chytridiomycetes</taxon>
        <taxon>Spizellomycetales</taxon>
        <taxon>Powellomycetaceae</taxon>
        <taxon>Powellomyces</taxon>
    </lineage>
</organism>
<dbReference type="GO" id="GO:0005829">
    <property type="term" value="C:cytosol"/>
    <property type="evidence" value="ECO:0007669"/>
    <property type="project" value="TreeGrafter"/>
</dbReference>
<dbReference type="PANTHER" id="PTHR10539">
    <property type="entry name" value="26S PROTEASOME NON-ATPASE REGULATORY SUBUNIT 13"/>
    <property type="match status" value="1"/>
</dbReference>
<reference evidence="4 5" key="1">
    <citation type="journal article" date="2019" name="Sci. Rep.">
        <title>Comparative genomics of chytrid fungi reveal insights into the obligate biotrophic and pathogenic lifestyle of Synchytrium endobioticum.</title>
        <authorList>
            <person name="van de Vossenberg B.T.L.H."/>
            <person name="Warris S."/>
            <person name="Nguyen H.D.T."/>
            <person name="van Gent-Pelzer M.P.E."/>
            <person name="Joly D.L."/>
            <person name="van de Geest H.C."/>
            <person name="Bonants P.J.M."/>
            <person name="Smith D.S."/>
            <person name="Levesque C.A."/>
            <person name="van der Lee T.A.J."/>
        </authorList>
    </citation>
    <scope>NUCLEOTIDE SEQUENCE [LARGE SCALE GENOMIC DNA]</scope>
    <source>
        <strain evidence="4 5">CBS 809.83</strain>
    </source>
</reference>
<dbReference type="AlphaFoldDB" id="A0A507EEG4"/>
<protein>
    <recommendedName>
        <fullName evidence="3">PCI domain-containing protein</fullName>
    </recommendedName>
</protein>
<dbReference type="EMBL" id="QEAQ01000004">
    <property type="protein sequence ID" value="TPX62172.1"/>
    <property type="molecule type" value="Genomic_DNA"/>
</dbReference>
<dbReference type="Pfam" id="PF01399">
    <property type="entry name" value="PCI"/>
    <property type="match status" value="1"/>
</dbReference>
<sequence>MTVKNEVQMEDAPEEEVNFDVYPFLKERQTKAPQELRQFYVRFEELYDKKLWHQLTLALEDFVAQPTSASHLFPLYEHFIRDWKSKMNKLSLVKFLTRASKEISGPKEALDFLAGQAKGLKATSRDAYVLAAMEKAHYELIVQDLAACKKDIDECEKILDDLPVTEPVINASFYRVAADYYKAKMAYPQYYHNALLFLSSVSLDELSTLEKQERAYELAISALLGEGVYNFGELLQHPILDTLKGSGYDWLRQMLFCFNSGDMDAFEKISRSGDFLKQPLLVNAVPFLRQKLCLMTLIEAVFKRSKESRGKMTFGEISQETRVLIDEVEHLVMKALSLSLIKGKIDEVDQVVMVSWVQPRVLDKTQIGTIRDRLTEWSGKVKDRVLSLESEEGAAEMFLQ</sequence>
<evidence type="ECO:0000256" key="1">
    <source>
        <dbReference type="ARBA" id="ARBA00006207"/>
    </source>
</evidence>
<dbReference type="Proteomes" id="UP000318582">
    <property type="component" value="Unassembled WGS sequence"/>
</dbReference>
<dbReference type="SMART" id="SM00088">
    <property type="entry name" value="PINT"/>
    <property type="match status" value="1"/>
</dbReference>
<accession>A0A507EEG4</accession>
<comment type="caution">
    <text evidence="4">The sequence shown here is derived from an EMBL/GenBank/DDBJ whole genome shotgun (WGS) entry which is preliminary data.</text>
</comment>
<name>A0A507EEG4_9FUNG</name>
<dbReference type="PROSITE" id="PS50250">
    <property type="entry name" value="PCI"/>
    <property type="match status" value="1"/>
</dbReference>
<gene>
    <name evidence="4" type="ORF">PhCBS80983_g00702</name>
</gene>
<keyword evidence="2" id="KW-0647">Proteasome</keyword>
<dbReference type="GO" id="GO:0005198">
    <property type="term" value="F:structural molecule activity"/>
    <property type="evidence" value="ECO:0007669"/>
    <property type="project" value="TreeGrafter"/>
</dbReference>
<dbReference type="Pfam" id="PF22037">
    <property type="entry name" value="PSD13_N"/>
    <property type="match status" value="1"/>
</dbReference>
<dbReference type="GO" id="GO:0008541">
    <property type="term" value="C:proteasome regulatory particle, lid subcomplex"/>
    <property type="evidence" value="ECO:0007669"/>
    <property type="project" value="TreeGrafter"/>
</dbReference>
<feature type="domain" description="PCI" evidence="3">
    <location>
        <begin position="189"/>
        <end position="359"/>
    </location>
</feature>
<dbReference type="InterPro" id="IPR035298">
    <property type="entry name" value="PSMD13"/>
</dbReference>
<keyword evidence="5" id="KW-1185">Reference proteome</keyword>
<evidence type="ECO:0000259" key="3">
    <source>
        <dbReference type="PROSITE" id="PS50250"/>
    </source>
</evidence>
<comment type="similarity">
    <text evidence="1">Belongs to the proteasome subunit S11 family.</text>
</comment>
<dbReference type="GO" id="GO:0006511">
    <property type="term" value="P:ubiquitin-dependent protein catabolic process"/>
    <property type="evidence" value="ECO:0007669"/>
    <property type="project" value="TreeGrafter"/>
</dbReference>
<evidence type="ECO:0000313" key="5">
    <source>
        <dbReference type="Proteomes" id="UP000318582"/>
    </source>
</evidence>
<proteinExistence type="inferred from homology"/>
<dbReference type="InterPro" id="IPR000717">
    <property type="entry name" value="PCI_dom"/>
</dbReference>
<evidence type="ECO:0000256" key="2">
    <source>
        <dbReference type="ARBA" id="ARBA00022942"/>
    </source>
</evidence>
<dbReference type="GO" id="GO:0005634">
    <property type="term" value="C:nucleus"/>
    <property type="evidence" value="ECO:0007669"/>
    <property type="project" value="TreeGrafter"/>
</dbReference>
<evidence type="ECO:0000313" key="4">
    <source>
        <dbReference type="EMBL" id="TPX62172.1"/>
    </source>
</evidence>
<dbReference type="STRING" id="109895.A0A507EEG4"/>
<dbReference type="InterPro" id="IPR054179">
    <property type="entry name" value="PSD13_N"/>
</dbReference>
<dbReference type="SUPFAM" id="SSF46785">
    <property type="entry name" value="Winged helix' DNA-binding domain"/>
    <property type="match status" value="1"/>
</dbReference>
<dbReference type="PANTHER" id="PTHR10539:SF0">
    <property type="entry name" value="26S PROTEASOME NON-ATPASE REGULATORY SUBUNIT 13"/>
    <property type="match status" value="1"/>
</dbReference>
<dbReference type="InterPro" id="IPR036390">
    <property type="entry name" value="WH_DNA-bd_sf"/>
</dbReference>